<protein>
    <recommendedName>
        <fullName evidence="3">Hydroxysteroid dehydrogenase-like protein 2</fullName>
    </recommendedName>
</protein>
<gene>
    <name evidence="1" type="ORF">PEVE_00030012</name>
</gene>
<dbReference type="Proteomes" id="UP001159427">
    <property type="component" value="Unassembled WGS sequence"/>
</dbReference>
<dbReference type="PANTHER" id="PTHR42808:SF3">
    <property type="entry name" value="HYDROXYSTEROID DEHYDROGENASE-LIKE PROTEIN 2"/>
    <property type="match status" value="1"/>
</dbReference>
<evidence type="ECO:0000313" key="1">
    <source>
        <dbReference type="EMBL" id="CAH3195326.1"/>
    </source>
</evidence>
<dbReference type="PRINTS" id="PR00081">
    <property type="entry name" value="GDHRDH"/>
</dbReference>
<organism evidence="1 2">
    <name type="scientific">Porites evermanni</name>
    <dbReference type="NCBI Taxonomy" id="104178"/>
    <lineage>
        <taxon>Eukaryota</taxon>
        <taxon>Metazoa</taxon>
        <taxon>Cnidaria</taxon>
        <taxon>Anthozoa</taxon>
        <taxon>Hexacorallia</taxon>
        <taxon>Scleractinia</taxon>
        <taxon>Fungiina</taxon>
        <taxon>Poritidae</taxon>
        <taxon>Porites</taxon>
    </lineage>
</organism>
<dbReference type="Pfam" id="PF00106">
    <property type="entry name" value="adh_short"/>
    <property type="match status" value="2"/>
</dbReference>
<dbReference type="EMBL" id="CALNXI010004223">
    <property type="protein sequence ID" value="CAH3195326.1"/>
    <property type="molecule type" value="Genomic_DNA"/>
</dbReference>
<keyword evidence="2" id="KW-1185">Reference proteome</keyword>
<name>A0ABN8SYA4_9CNID</name>
<dbReference type="PANTHER" id="PTHR42808">
    <property type="entry name" value="HYDROXYSTEROID DEHYDROGENASE-LIKE PROTEIN 2"/>
    <property type="match status" value="1"/>
</dbReference>
<dbReference type="NCBIfam" id="NF006133">
    <property type="entry name" value="PRK08278.1"/>
    <property type="match status" value="1"/>
</dbReference>
<reference evidence="1 2" key="1">
    <citation type="submission" date="2022-05" db="EMBL/GenBank/DDBJ databases">
        <authorList>
            <consortium name="Genoscope - CEA"/>
            <person name="William W."/>
        </authorList>
    </citation>
    <scope>NUCLEOTIDE SEQUENCE [LARGE SCALE GENOMIC DNA]</scope>
</reference>
<evidence type="ECO:0000313" key="2">
    <source>
        <dbReference type="Proteomes" id="UP001159427"/>
    </source>
</evidence>
<dbReference type="Gene3D" id="3.40.50.720">
    <property type="entry name" value="NAD(P)-binding Rossmann-like Domain"/>
    <property type="match status" value="1"/>
</dbReference>
<sequence>FNFRQLSGKTLFITGASRGIGKAIALKAAQDGANIIIAAKTAEPHPKLPGTIFTAAKEDKITGITHIHCQEQSSLLHVPVVNTQNDYMIEAIDQILYLLHGIITPLGTLHTSTNQQKVWPVEEAGGKCLPCAVDIRDDGAISKAVQDAVKKFGGIDILVNNASAISLTGTSDTTTKKYDLMNSVNARGTFLCSKACLPFLKKAQNPHILNITPPLNMKHEWFKDNVAYSISKFGMTLCVLGMSQEFKNDGIAVNGLWPKKPIATVAVEVMYSKEALAFCRTDQIMADAAYALLTRTVKQGLESFFMMRMFLNKKELQTTINIWFRQVILPN</sequence>
<proteinExistence type="predicted"/>
<dbReference type="InterPro" id="IPR036291">
    <property type="entry name" value="NAD(P)-bd_dom_sf"/>
</dbReference>
<dbReference type="InterPro" id="IPR002347">
    <property type="entry name" value="SDR_fam"/>
</dbReference>
<feature type="non-terminal residue" evidence="1">
    <location>
        <position position="1"/>
    </location>
</feature>
<evidence type="ECO:0008006" key="3">
    <source>
        <dbReference type="Google" id="ProtNLM"/>
    </source>
</evidence>
<comment type="caution">
    <text evidence="1">The sequence shown here is derived from an EMBL/GenBank/DDBJ whole genome shotgun (WGS) entry which is preliminary data.</text>
</comment>
<dbReference type="SUPFAM" id="SSF51735">
    <property type="entry name" value="NAD(P)-binding Rossmann-fold domains"/>
    <property type="match status" value="1"/>
</dbReference>
<accession>A0ABN8SYA4</accession>
<dbReference type="InterPro" id="IPR051935">
    <property type="entry name" value="HSDL2"/>
</dbReference>